<evidence type="ECO:0000313" key="2">
    <source>
        <dbReference type="Proteomes" id="UP000009168"/>
    </source>
</evidence>
<gene>
    <name evidence="1" type="ORF">TTHERM_00462820</name>
</gene>
<keyword evidence="1" id="KW-0418">Kinase</keyword>
<dbReference type="RefSeq" id="XP_001018780.2">
    <property type="nucleotide sequence ID" value="XM_001018780.2"/>
</dbReference>
<dbReference type="EMBL" id="GG662650">
    <property type="protein sequence ID" value="EAR98535.2"/>
    <property type="molecule type" value="Genomic_DNA"/>
</dbReference>
<dbReference type="GeneID" id="7825715"/>
<dbReference type="InterPro" id="IPR032675">
    <property type="entry name" value="LRR_dom_sf"/>
</dbReference>
<keyword evidence="1" id="KW-0808">Transferase</keyword>
<dbReference type="Gene3D" id="3.80.10.10">
    <property type="entry name" value="Ribonuclease Inhibitor"/>
    <property type="match status" value="1"/>
</dbReference>
<dbReference type="HOGENOM" id="CLU_1226959_0_0_1"/>
<name>Q23Q00_TETTS</name>
<protein>
    <submittedName>
        <fullName evidence="1">Kinase domain protein, putative</fullName>
    </submittedName>
</protein>
<proteinExistence type="predicted"/>
<sequence length="439" mass="52398">MNQRKKQMQLVVKEKQNSLVQKDQWLNELQIEIIINRLTTSQIYRDIEFFEIKKNLISFIVFNEQFQKQNLVVFEKGCKQIDNTKIPCCYYQEEFTIDISIKEFDKDQHQKAQKIYSLQDLKMIQDYQDFQFVKAIKQEKELDNLINDNLSLCTSLIKFTLIIRDIQSIKEEDKSNFLLHIGECLKNCYHLQYMDIQLQTRIDKYQVEQFIHTTTQFENITKYILTLRSLYLDLNNLQNIGTSFKNFKKLNNFQTRIWSDDLNHEGVSRLYSQISNIKSIKKLTIDLQQNKIQSQGAINLSKCLENLQGLTKLKIDLWNNQIEQDGIVYLVNQICKISSLKHLKFLIWKNSIKYEQIAQALENLSCSSSIYRLDLVIEQKQLQPSNISQIVRTLRNFSKIYWFQIDLFSYQLNDEIKLFQAIKKNKRLVYFKQVDGLKY</sequence>
<keyword evidence="2" id="KW-1185">Reference proteome</keyword>
<dbReference type="SUPFAM" id="SSF52047">
    <property type="entry name" value="RNI-like"/>
    <property type="match status" value="1"/>
</dbReference>
<reference evidence="2" key="1">
    <citation type="journal article" date="2006" name="PLoS Biol.">
        <title>Macronuclear genome sequence of the ciliate Tetrahymena thermophila, a model eukaryote.</title>
        <authorList>
            <person name="Eisen J.A."/>
            <person name="Coyne R.S."/>
            <person name="Wu M."/>
            <person name="Wu D."/>
            <person name="Thiagarajan M."/>
            <person name="Wortman J.R."/>
            <person name="Badger J.H."/>
            <person name="Ren Q."/>
            <person name="Amedeo P."/>
            <person name="Jones K.M."/>
            <person name="Tallon L.J."/>
            <person name="Delcher A.L."/>
            <person name="Salzberg S.L."/>
            <person name="Silva J.C."/>
            <person name="Haas B.J."/>
            <person name="Majoros W.H."/>
            <person name="Farzad M."/>
            <person name="Carlton J.M."/>
            <person name="Smith R.K. Jr."/>
            <person name="Garg J."/>
            <person name="Pearlman R.E."/>
            <person name="Karrer K.M."/>
            <person name="Sun L."/>
            <person name="Manning G."/>
            <person name="Elde N.C."/>
            <person name="Turkewitz A.P."/>
            <person name="Asai D.J."/>
            <person name="Wilkes D.E."/>
            <person name="Wang Y."/>
            <person name="Cai H."/>
            <person name="Collins K."/>
            <person name="Stewart B.A."/>
            <person name="Lee S.R."/>
            <person name="Wilamowska K."/>
            <person name="Weinberg Z."/>
            <person name="Ruzzo W.L."/>
            <person name="Wloga D."/>
            <person name="Gaertig J."/>
            <person name="Frankel J."/>
            <person name="Tsao C.-C."/>
            <person name="Gorovsky M.A."/>
            <person name="Keeling P.J."/>
            <person name="Waller R.F."/>
            <person name="Patron N.J."/>
            <person name="Cherry J.M."/>
            <person name="Stover N.A."/>
            <person name="Krieger C.J."/>
            <person name="del Toro C."/>
            <person name="Ryder H.F."/>
            <person name="Williamson S.C."/>
            <person name="Barbeau R.A."/>
            <person name="Hamilton E.P."/>
            <person name="Orias E."/>
        </authorList>
    </citation>
    <scope>NUCLEOTIDE SEQUENCE [LARGE SCALE GENOMIC DNA]</scope>
    <source>
        <strain evidence="2">SB210</strain>
    </source>
</reference>
<dbReference type="Proteomes" id="UP000009168">
    <property type="component" value="Unassembled WGS sequence"/>
</dbReference>
<accession>Q23Q00</accession>
<dbReference type="KEGG" id="tet:TTHERM_00462820"/>
<evidence type="ECO:0000313" key="1">
    <source>
        <dbReference type="EMBL" id="EAR98535.2"/>
    </source>
</evidence>
<dbReference type="GO" id="GO:0016301">
    <property type="term" value="F:kinase activity"/>
    <property type="evidence" value="ECO:0007669"/>
    <property type="project" value="UniProtKB-KW"/>
</dbReference>
<organism evidence="1 2">
    <name type="scientific">Tetrahymena thermophila (strain SB210)</name>
    <dbReference type="NCBI Taxonomy" id="312017"/>
    <lineage>
        <taxon>Eukaryota</taxon>
        <taxon>Sar</taxon>
        <taxon>Alveolata</taxon>
        <taxon>Ciliophora</taxon>
        <taxon>Intramacronucleata</taxon>
        <taxon>Oligohymenophorea</taxon>
        <taxon>Hymenostomatida</taxon>
        <taxon>Tetrahymenina</taxon>
        <taxon>Tetrahymenidae</taxon>
        <taxon>Tetrahymena</taxon>
    </lineage>
</organism>
<dbReference type="InParanoid" id="Q23Q00"/>
<dbReference type="AlphaFoldDB" id="Q23Q00"/>